<comment type="caution">
    <text evidence="3">The sequence shown here is derived from an EMBL/GenBank/DDBJ whole genome shotgun (WGS) entry which is preliminary data.</text>
</comment>
<dbReference type="AlphaFoldDB" id="A0A1X2BN82"/>
<evidence type="ECO:0000256" key="2">
    <source>
        <dbReference type="SAM" id="Phobius"/>
    </source>
</evidence>
<accession>A0A1X2BN82</accession>
<keyword evidence="2" id="KW-1133">Transmembrane helix</keyword>
<gene>
    <name evidence="3" type="ORF">AWC22_03005</name>
</gene>
<protein>
    <submittedName>
        <fullName evidence="3">Uncharacterized protein</fullName>
    </submittedName>
</protein>
<sequence length="176" mass="18835">MTQPVAAARRNRSAAVVVGTVTAMKVAALVFYIVGFALQMAGAYLVIQDVRTSIGNMRRLKSGLADADEAAAEHRRQITEMANKPRPFGLDVAMSQLADQLADVAVEQTGPAAAKQRRALLTYVTAQNDISDRRRWVAVGLLLGGLVVGFVGNVLSLFPCDAHSPWSAPSIGVYLR</sequence>
<name>A0A1X2BN82_9MYCO</name>
<reference evidence="3 4" key="1">
    <citation type="submission" date="2016-01" db="EMBL/GenBank/DDBJ databases">
        <title>The new phylogeny of the genus Mycobacterium.</title>
        <authorList>
            <person name="Tarcisio F."/>
            <person name="Conor M."/>
            <person name="Antonella G."/>
            <person name="Elisabetta G."/>
            <person name="Giulia F.S."/>
            <person name="Sara T."/>
            <person name="Anna F."/>
            <person name="Clotilde B."/>
            <person name="Roberto B."/>
            <person name="Veronica D.S."/>
            <person name="Fabio R."/>
            <person name="Monica P."/>
            <person name="Olivier J."/>
            <person name="Enrico T."/>
            <person name="Nicola S."/>
        </authorList>
    </citation>
    <scope>NUCLEOTIDE SEQUENCE [LARGE SCALE GENOMIC DNA]</scope>
    <source>
        <strain evidence="3 4">DSM 45176</strain>
    </source>
</reference>
<feature type="transmembrane region" description="Helical" evidence="2">
    <location>
        <begin position="26"/>
        <end position="47"/>
    </location>
</feature>
<feature type="transmembrane region" description="Helical" evidence="2">
    <location>
        <begin position="136"/>
        <end position="158"/>
    </location>
</feature>
<evidence type="ECO:0000256" key="1">
    <source>
        <dbReference type="SAM" id="Coils"/>
    </source>
</evidence>
<keyword evidence="1" id="KW-0175">Coiled coil</keyword>
<proteinExistence type="predicted"/>
<dbReference type="Proteomes" id="UP000193087">
    <property type="component" value="Unassembled WGS sequence"/>
</dbReference>
<organism evidence="3 4">
    <name type="scientific">Mycobacterium riyadhense</name>
    <dbReference type="NCBI Taxonomy" id="486698"/>
    <lineage>
        <taxon>Bacteria</taxon>
        <taxon>Bacillati</taxon>
        <taxon>Actinomycetota</taxon>
        <taxon>Actinomycetes</taxon>
        <taxon>Mycobacteriales</taxon>
        <taxon>Mycobacteriaceae</taxon>
        <taxon>Mycobacterium</taxon>
    </lineage>
</organism>
<keyword evidence="2" id="KW-0472">Membrane</keyword>
<evidence type="ECO:0000313" key="3">
    <source>
        <dbReference type="EMBL" id="ORW65135.1"/>
    </source>
</evidence>
<keyword evidence="2" id="KW-0812">Transmembrane</keyword>
<keyword evidence="4" id="KW-1185">Reference proteome</keyword>
<evidence type="ECO:0000313" key="4">
    <source>
        <dbReference type="Proteomes" id="UP000193087"/>
    </source>
</evidence>
<dbReference type="EMBL" id="LQPQ01000197">
    <property type="protein sequence ID" value="ORW65135.1"/>
    <property type="molecule type" value="Genomic_DNA"/>
</dbReference>
<feature type="coiled-coil region" evidence="1">
    <location>
        <begin position="57"/>
        <end position="84"/>
    </location>
</feature>